<evidence type="ECO:0000313" key="7">
    <source>
        <dbReference type="EMBL" id="KXZ48635.1"/>
    </source>
</evidence>
<keyword evidence="6" id="KW-0472">Membrane</keyword>
<dbReference type="PANTHER" id="PTHR23033:SF50">
    <property type="entry name" value="HEXOSYLTRANSFERASE"/>
    <property type="match status" value="1"/>
</dbReference>
<dbReference type="EMBL" id="LSYV01000027">
    <property type="protein sequence ID" value="KXZ48635.1"/>
    <property type="molecule type" value="Genomic_DNA"/>
</dbReference>
<evidence type="ECO:0000313" key="8">
    <source>
        <dbReference type="Proteomes" id="UP000075714"/>
    </source>
</evidence>
<keyword evidence="5" id="KW-1133">Transmembrane helix</keyword>
<dbReference type="AlphaFoldDB" id="A0A150GGA7"/>
<name>A0A150GGA7_GONPE</name>
<comment type="similarity">
    <text evidence="2">Belongs to the glycosyltransferase 31 family. Beta3-Gal-T subfamily.</text>
</comment>
<evidence type="ECO:0000256" key="1">
    <source>
        <dbReference type="ARBA" id="ARBA00004606"/>
    </source>
</evidence>
<dbReference type="Proteomes" id="UP000075714">
    <property type="component" value="Unassembled WGS sequence"/>
</dbReference>
<evidence type="ECO:0000256" key="5">
    <source>
        <dbReference type="ARBA" id="ARBA00022989"/>
    </source>
</evidence>
<reference evidence="8" key="1">
    <citation type="journal article" date="2016" name="Nat. Commun.">
        <title>The Gonium pectorale genome demonstrates co-option of cell cycle regulation during the evolution of multicellularity.</title>
        <authorList>
            <person name="Hanschen E.R."/>
            <person name="Marriage T.N."/>
            <person name="Ferris P.J."/>
            <person name="Hamaji T."/>
            <person name="Toyoda A."/>
            <person name="Fujiyama A."/>
            <person name="Neme R."/>
            <person name="Noguchi H."/>
            <person name="Minakuchi Y."/>
            <person name="Suzuki M."/>
            <person name="Kawai-Toyooka H."/>
            <person name="Smith D.R."/>
            <person name="Sparks H."/>
            <person name="Anderson J."/>
            <person name="Bakaric R."/>
            <person name="Luria V."/>
            <person name="Karger A."/>
            <person name="Kirschner M.W."/>
            <person name="Durand P.M."/>
            <person name="Michod R.E."/>
            <person name="Nozaki H."/>
            <person name="Olson B.J."/>
        </authorList>
    </citation>
    <scope>NUCLEOTIDE SEQUENCE [LARGE SCALE GENOMIC DNA]</scope>
    <source>
        <strain evidence="8">NIES-2863</strain>
    </source>
</reference>
<evidence type="ECO:0000256" key="4">
    <source>
        <dbReference type="ARBA" id="ARBA00022968"/>
    </source>
</evidence>
<accession>A0A150GGA7</accession>
<proteinExistence type="inferred from homology"/>
<comment type="subcellular location">
    <subcellularLocation>
        <location evidence="1">Membrane</location>
        <topology evidence="1">Single-pass type II membrane protein</topology>
    </subcellularLocation>
</comment>
<protein>
    <submittedName>
        <fullName evidence="7">Uncharacterized protein</fullName>
    </submittedName>
</protein>
<evidence type="ECO:0000256" key="2">
    <source>
        <dbReference type="ARBA" id="ARBA00006462"/>
    </source>
</evidence>
<sequence length="319" mass="34203">MHGVCEPVAQLHDDDLVVAISTSHSRMVLAQATRAFREGIRTLIMTDREKEVPSLNKVYGKYREVYEYYPGDDDTFFNLPNVRKLLARFDPELPIALSDNLWYSTHHPALEAFRCLPCGFNASAMPPLAPNATTTPGYTPRPACPYCTPAAACPADQPHCSVGGGAHGGAGMLLSVGLMRRLPYDAAETCMLATLHCSGGDCLVSQCLWRAGFGFTDPGDSLLHPNPYAHVLFDGLEMRNALKAPLDALVAGGCGPACRATLRRAVSVHVRGKSYPSFAKAAAAMFGLAESHAAAAAFLDLLEDRESRPSGRGGARAEL</sequence>
<dbReference type="GO" id="GO:0016020">
    <property type="term" value="C:membrane"/>
    <property type="evidence" value="ECO:0007669"/>
    <property type="project" value="UniProtKB-SubCell"/>
</dbReference>
<keyword evidence="3" id="KW-0812">Transmembrane</keyword>
<dbReference type="Gene3D" id="3.90.550.50">
    <property type="match status" value="1"/>
</dbReference>
<gene>
    <name evidence="7" type="ORF">GPECTOR_26g538</name>
</gene>
<evidence type="ECO:0000256" key="6">
    <source>
        <dbReference type="ARBA" id="ARBA00023136"/>
    </source>
</evidence>
<keyword evidence="4" id="KW-0735">Signal-anchor</keyword>
<organism evidence="7 8">
    <name type="scientific">Gonium pectorale</name>
    <name type="common">Green alga</name>
    <dbReference type="NCBI Taxonomy" id="33097"/>
    <lineage>
        <taxon>Eukaryota</taxon>
        <taxon>Viridiplantae</taxon>
        <taxon>Chlorophyta</taxon>
        <taxon>core chlorophytes</taxon>
        <taxon>Chlorophyceae</taxon>
        <taxon>CS clade</taxon>
        <taxon>Chlamydomonadales</taxon>
        <taxon>Volvocaceae</taxon>
        <taxon>Gonium</taxon>
    </lineage>
</organism>
<dbReference type="InterPro" id="IPR026050">
    <property type="entry name" value="C1GALT1/C1GALT1_chp1"/>
</dbReference>
<dbReference type="PANTHER" id="PTHR23033">
    <property type="entry name" value="BETA1,3-GALACTOSYLTRANSFERASE"/>
    <property type="match status" value="1"/>
</dbReference>
<keyword evidence="8" id="KW-1185">Reference proteome</keyword>
<evidence type="ECO:0000256" key="3">
    <source>
        <dbReference type="ARBA" id="ARBA00022692"/>
    </source>
</evidence>
<dbReference type="OrthoDB" id="421979at2759"/>
<comment type="caution">
    <text evidence="7">The sequence shown here is derived from an EMBL/GenBank/DDBJ whole genome shotgun (WGS) entry which is preliminary data.</text>
</comment>